<name>A0AAN8F2L3_TRICO</name>
<organism evidence="2 3">
    <name type="scientific">Trichostrongylus colubriformis</name>
    <name type="common">Black scour worm</name>
    <dbReference type="NCBI Taxonomy" id="6319"/>
    <lineage>
        <taxon>Eukaryota</taxon>
        <taxon>Metazoa</taxon>
        <taxon>Ecdysozoa</taxon>
        <taxon>Nematoda</taxon>
        <taxon>Chromadorea</taxon>
        <taxon>Rhabditida</taxon>
        <taxon>Rhabditina</taxon>
        <taxon>Rhabditomorpha</taxon>
        <taxon>Strongyloidea</taxon>
        <taxon>Trichostrongylidae</taxon>
        <taxon>Trichostrongylus</taxon>
    </lineage>
</organism>
<evidence type="ECO:0000256" key="1">
    <source>
        <dbReference type="SAM" id="Phobius"/>
    </source>
</evidence>
<protein>
    <submittedName>
        <fullName evidence="2">Uncharacterized protein</fullName>
    </submittedName>
</protein>
<dbReference type="AlphaFoldDB" id="A0AAN8F2L3"/>
<proteinExistence type="predicted"/>
<feature type="transmembrane region" description="Helical" evidence="1">
    <location>
        <begin position="34"/>
        <end position="58"/>
    </location>
</feature>
<evidence type="ECO:0000313" key="3">
    <source>
        <dbReference type="Proteomes" id="UP001331761"/>
    </source>
</evidence>
<evidence type="ECO:0000313" key="2">
    <source>
        <dbReference type="EMBL" id="KAK5971077.1"/>
    </source>
</evidence>
<keyword evidence="3" id="KW-1185">Reference proteome</keyword>
<comment type="caution">
    <text evidence="2">The sequence shown here is derived from an EMBL/GenBank/DDBJ whole genome shotgun (WGS) entry which is preliminary data.</text>
</comment>
<dbReference type="Proteomes" id="UP001331761">
    <property type="component" value="Unassembled WGS sequence"/>
</dbReference>
<keyword evidence="1" id="KW-0812">Transmembrane</keyword>
<sequence>MCCIPCCYHYTCRQHSFYHRHKCSRTFIRCCSNVFHYTVMVMSLLGAILLIALNLMLLSSVHILGSNSIPPEIDRVCITLLPTSRSIHAAVLPSPVFPFPPLDVKVNAAFLSTDEQASTVCKPLWEDGGLGLGLRRKEAGPWQSRRQFDGRLI</sequence>
<keyword evidence="1" id="KW-0472">Membrane</keyword>
<reference evidence="2 3" key="1">
    <citation type="submission" date="2019-10" db="EMBL/GenBank/DDBJ databases">
        <title>Assembly and Annotation for the nematode Trichostrongylus colubriformis.</title>
        <authorList>
            <person name="Martin J."/>
        </authorList>
    </citation>
    <scope>NUCLEOTIDE SEQUENCE [LARGE SCALE GENOMIC DNA]</scope>
    <source>
        <strain evidence="2">G859</strain>
        <tissue evidence="2">Whole worm</tissue>
    </source>
</reference>
<keyword evidence="1" id="KW-1133">Transmembrane helix</keyword>
<feature type="non-terminal residue" evidence="2">
    <location>
        <position position="153"/>
    </location>
</feature>
<dbReference type="EMBL" id="WIXE01018262">
    <property type="protein sequence ID" value="KAK5971077.1"/>
    <property type="molecule type" value="Genomic_DNA"/>
</dbReference>
<gene>
    <name evidence="2" type="ORF">GCK32_019008</name>
</gene>
<accession>A0AAN8F2L3</accession>